<dbReference type="EMBL" id="ASHM01059947">
    <property type="protein sequence ID" value="PNX89484.1"/>
    <property type="molecule type" value="Genomic_DNA"/>
</dbReference>
<evidence type="ECO:0008006" key="4">
    <source>
        <dbReference type="Google" id="ProtNLM"/>
    </source>
</evidence>
<sequence length="330" mass="36172">MGEDFCLLGEDIGSEVSNSSCGEGHVDPEARCNVDMLVNNFTDRLEEDGGDIAHGLCEEEPLEDIEVFPPIVGESGEVMERRSDIPSPAHFSVENSSNLRSSPQGVSQDQVVGSEEHPLLVEAKCSFSPRTIHCKRSNSCPPEARRSVLSGPWSLEWLNDQNHGDAGVIFSARKKSRKGNPSGEKVKKKEQHDPRRRKAGGLLRHPLHSLKKVARMPCNDRREVLKVLKKSVRRRRGGDDYNRSCSVSRRASAEDSSSSVSINNDWMNWVAVQGNDQMAVDDVWGIGKAIGVKFKGDNVNMFNILSRAGKGKKDHSGQDSGGGARNAKGC</sequence>
<comment type="caution">
    <text evidence="2">The sequence shown here is derived from an EMBL/GenBank/DDBJ whole genome shotgun (WGS) entry which is preliminary data.</text>
</comment>
<name>A0A2K3MFE2_TRIPR</name>
<accession>A0A2K3MFE2</accession>
<organism evidence="2 3">
    <name type="scientific">Trifolium pratense</name>
    <name type="common">Red clover</name>
    <dbReference type="NCBI Taxonomy" id="57577"/>
    <lineage>
        <taxon>Eukaryota</taxon>
        <taxon>Viridiplantae</taxon>
        <taxon>Streptophyta</taxon>
        <taxon>Embryophyta</taxon>
        <taxon>Tracheophyta</taxon>
        <taxon>Spermatophyta</taxon>
        <taxon>Magnoliopsida</taxon>
        <taxon>eudicotyledons</taxon>
        <taxon>Gunneridae</taxon>
        <taxon>Pentapetalae</taxon>
        <taxon>rosids</taxon>
        <taxon>fabids</taxon>
        <taxon>Fabales</taxon>
        <taxon>Fabaceae</taxon>
        <taxon>Papilionoideae</taxon>
        <taxon>50 kb inversion clade</taxon>
        <taxon>NPAAA clade</taxon>
        <taxon>Hologalegina</taxon>
        <taxon>IRL clade</taxon>
        <taxon>Trifolieae</taxon>
        <taxon>Trifolium</taxon>
    </lineage>
</organism>
<dbReference type="Proteomes" id="UP000236291">
    <property type="component" value="Unassembled WGS sequence"/>
</dbReference>
<gene>
    <name evidence="2" type="ORF">L195_g045604</name>
</gene>
<reference evidence="2 3" key="1">
    <citation type="journal article" date="2014" name="Am. J. Bot.">
        <title>Genome assembly and annotation for red clover (Trifolium pratense; Fabaceae).</title>
        <authorList>
            <person name="Istvanek J."/>
            <person name="Jaros M."/>
            <person name="Krenek A."/>
            <person name="Repkova J."/>
        </authorList>
    </citation>
    <scope>NUCLEOTIDE SEQUENCE [LARGE SCALE GENOMIC DNA]</scope>
    <source>
        <strain evidence="3">cv. Tatra</strain>
        <tissue evidence="2">Young leaves</tissue>
    </source>
</reference>
<proteinExistence type="predicted"/>
<feature type="compositionally biased region" description="Basic and acidic residues" evidence="1">
    <location>
        <begin position="184"/>
        <end position="193"/>
    </location>
</feature>
<feature type="region of interest" description="Disordered" evidence="1">
    <location>
        <begin position="309"/>
        <end position="330"/>
    </location>
</feature>
<protein>
    <recommendedName>
        <fullName evidence="4">Sulfate transporter</fullName>
    </recommendedName>
</protein>
<feature type="compositionally biased region" description="Polar residues" evidence="1">
    <location>
        <begin position="93"/>
        <end position="106"/>
    </location>
</feature>
<evidence type="ECO:0000256" key="1">
    <source>
        <dbReference type="SAM" id="MobiDB-lite"/>
    </source>
</evidence>
<feature type="compositionally biased region" description="Basic residues" evidence="1">
    <location>
        <begin position="194"/>
        <end position="203"/>
    </location>
</feature>
<dbReference type="AlphaFoldDB" id="A0A2K3MFE2"/>
<feature type="region of interest" description="Disordered" evidence="1">
    <location>
        <begin position="171"/>
        <end position="203"/>
    </location>
</feature>
<evidence type="ECO:0000313" key="3">
    <source>
        <dbReference type="Proteomes" id="UP000236291"/>
    </source>
</evidence>
<evidence type="ECO:0000313" key="2">
    <source>
        <dbReference type="EMBL" id="PNX89484.1"/>
    </source>
</evidence>
<reference evidence="2 3" key="2">
    <citation type="journal article" date="2017" name="Front. Plant Sci.">
        <title>Gene Classification and Mining of Molecular Markers Useful in Red Clover (Trifolium pratense) Breeding.</title>
        <authorList>
            <person name="Istvanek J."/>
            <person name="Dluhosova J."/>
            <person name="Dluhos P."/>
            <person name="Patkova L."/>
            <person name="Nedelnik J."/>
            <person name="Repkova J."/>
        </authorList>
    </citation>
    <scope>NUCLEOTIDE SEQUENCE [LARGE SCALE GENOMIC DNA]</scope>
    <source>
        <strain evidence="3">cv. Tatra</strain>
        <tissue evidence="2">Young leaves</tissue>
    </source>
</reference>
<feature type="region of interest" description="Disordered" evidence="1">
    <location>
        <begin position="87"/>
        <end position="106"/>
    </location>
</feature>